<dbReference type="SUPFAM" id="SSF81653">
    <property type="entry name" value="Calcium ATPase, transduction domain A"/>
    <property type="match status" value="1"/>
</dbReference>
<dbReference type="HOGENOM" id="CLU_001771_0_3_11"/>
<dbReference type="InterPro" id="IPR023299">
    <property type="entry name" value="ATPase_P-typ_cyto_dom_N"/>
</dbReference>
<dbReference type="PROSITE" id="PS00154">
    <property type="entry name" value="ATPASE_E1_E2"/>
    <property type="match status" value="1"/>
</dbReference>
<dbReference type="GO" id="GO:0055070">
    <property type="term" value="P:copper ion homeostasis"/>
    <property type="evidence" value="ECO:0007669"/>
    <property type="project" value="TreeGrafter"/>
</dbReference>
<dbReference type="Pfam" id="PF00702">
    <property type="entry name" value="Hydrolase"/>
    <property type="match status" value="2"/>
</dbReference>
<evidence type="ECO:0000256" key="5">
    <source>
        <dbReference type="ARBA" id="ARBA00022741"/>
    </source>
</evidence>
<proteinExistence type="inferred from homology"/>
<keyword evidence="8 12" id="KW-1133">Transmembrane helix</keyword>
<dbReference type="Gene3D" id="3.40.1110.10">
    <property type="entry name" value="Calcium-transporting ATPase, cytoplasmic domain N"/>
    <property type="match status" value="1"/>
</dbReference>
<dbReference type="GO" id="GO:0016887">
    <property type="term" value="F:ATP hydrolysis activity"/>
    <property type="evidence" value="ECO:0007669"/>
    <property type="project" value="InterPro"/>
</dbReference>
<dbReference type="PROSITE" id="PS50846">
    <property type="entry name" value="HMA_2"/>
    <property type="match status" value="1"/>
</dbReference>
<keyword evidence="12" id="KW-1003">Cell membrane</keyword>
<dbReference type="InterPro" id="IPR017969">
    <property type="entry name" value="Heavy-metal-associated_CS"/>
</dbReference>
<dbReference type="SUPFAM" id="SSF55008">
    <property type="entry name" value="HMA, heavy metal-associated domain"/>
    <property type="match status" value="1"/>
</dbReference>
<feature type="transmembrane region" description="Helical" evidence="12">
    <location>
        <begin position="801"/>
        <end position="818"/>
    </location>
</feature>
<feature type="transmembrane region" description="Helical" evidence="12">
    <location>
        <begin position="55"/>
        <end position="72"/>
    </location>
</feature>
<dbReference type="GO" id="GO:0043682">
    <property type="term" value="F:P-type divalent copper transporter activity"/>
    <property type="evidence" value="ECO:0007669"/>
    <property type="project" value="TreeGrafter"/>
</dbReference>
<dbReference type="InterPro" id="IPR027256">
    <property type="entry name" value="P-typ_ATPase_IB"/>
</dbReference>
<comment type="caution">
    <text evidence="15">The sequence shown here is derived from an EMBL/GenBank/DDBJ whole genome shotgun (WGS) entry which is preliminary data.</text>
</comment>
<comment type="catalytic activity">
    <reaction evidence="10">
        <text>ATP + H2O = ADP + phosphate + H(+)</text>
        <dbReference type="Rhea" id="RHEA:13065"/>
        <dbReference type="ChEBI" id="CHEBI:15377"/>
        <dbReference type="ChEBI" id="CHEBI:15378"/>
        <dbReference type="ChEBI" id="CHEBI:30616"/>
        <dbReference type="ChEBI" id="CHEBI:43474"/>
        <dbReference type="ChEBI" id="CHEBI:456216"/>
    </reaction>
</comment>
<comment type="subcellular location">
    <subcellularLocation>
        <location evidence="1">Cell membrane</location>
        <topology evidence="1">Multi-pass membrane protein</topology>
    </subcellularLocation>
</comment>
<evidence type="ECO:0000256" key="1">
    <source>
        <dbReference type="ARBA" id="ARBA00004651"/>
    </source>
</evidence>
<dbReference type="PANTHER" id="PTHR43520:SF8">
    <property type="entry name" value="P-TYPE CU(+) TRANSPORTER"/>
    <property type="match status" value="1"/>
</dbReference>
<evidence type="ECO:0000256" key="11">
    <source>
        <dbReference type="ARBA" id="ARBA00074171"/>
    </source>
</evidence>
<dbReference type="SUPFAM" id="SSF81660">
    <property type="entry name" value="Metal cation-transporting ATPase, ATP-binding domain N"/>
    <property type="match status" value="1"/>
</dbReference>
<feature type="transmembrane region" description="Helical" evidence="12">
    <location>
        <begin position="325"/>
        <end position="347"/>
    </location>
</feature>
<dbReference type="AlphaFoldDB" id="E6LWK6"/>
<evidence type="ECO:0000256" key="8">
    <source>
        <dbReference type="ARBA" id="ARBA00022989"/>
    </source>
</evidence>
<dbReference type="InterPro" id="IPR059000">
    <property type="entry name" value="ATPase_P-type_domA"/>
</dbReference>
<dbReference type="InterPro" id="IPR036412">
    <property type="entry name" value="HAD-like_sf"/>
</dbReference>
<keyword evidence="15" id="KW-0378">Hydrolase</keyword>
<evidence type="ECO:0000256" key="3">
    <source>
        <dbReference type="ARBA" id="ARBA00022692"/>
    </source>
</evidence>
<name>E6LWK6_9ACTO</name>
<dbReference type="InterPro" id="IPR008250">
    <property type="entry name" value="ATPase_P-typ_transduc_dom_A_sf"/>
</dbReference>
<comment type="similarity">
    <text evidence="2 12">Belongs to the cation transport ATPase (P-type) (TC 3.A.3) family. Type IB subfamily.</text>
</comment>
<dbReference type="PRINTS" id="PR00119">
    <property type="entry name" value="CATATPASE"/>
</dbReference>
<dbReference type="CDD" id="cd00371">
    <property type="entry name" value="HMA"/>
    <property type="match status" value="1"/>
</dbReference>
<dbReference type="PRINTS" id="PR00120">
    <property type="entry name" value="HATPASE"/>
</dbReference>
<dbReference type="InterPro" id="IPR023214">
    <property type="entry name" value="HAD_sf"/>
</dbReference>
<dbReference type="NCBIfam" id="TIGR01525">
    <property type="entry name" value="ATPase-IB_hvy"/>
    <property type="match status" value="1"/>
</dbReference>
<keyword evidence="9 12" id="KW-0472">Membrane</keyword>
<feature type="domain" description="HMA" evidence="14">
    <location>
        <begin position="569"/>
        <end position="633"/>
    </location>
</feature>
<protein>
    <recommendedName>
        <fullName evidence="11">Cation-transporting P-type ATPase B</fullName>
    </recommendedName>
</protein>
<dbReference type="SFLD" id="SFLDF00027">
    <property type="entry name" value="p-type_atpase"/>
    <property type="match status" value="1"/>
</dbReference>
<dbReference type="InterPro" id="IPR023298">
    <property type="entry name" value="ATPase_P-typ_TM_dom_sf"/>
</dbReference>
<dbReference type="InterPro" id="IPR001757">
    <property type="entry name" value="P_typ_ATPase"/>
</dbReference>
<dbReference type="FunFam" id="2.70.150.10:FF:000002">
    <property type="entry name" value="Copper-transporting ATPase 1, putative"/>
    <property type="match status" value="1"/>
</dbReference>
<evidence type="ECO:0000256" key="10">
    <source>
        <dbReference type="ARBA" id="ARBA00049360"/>
    </source>
</evidence>
<dbReference type="SUPFAM" id="SSF56784">
    <property type="entry name" value="HAD-like"/>
    <property type="match status" value="1"/>
</dbReference>
<sequence length="848" mass="86684">MVSFAVSSGGVRTARERSGDLMTHNETTVNSSADSAADSTLDPTGLRRQDLGRRLVVALIFGLPVMVISMLEVLQFPAWQWVVGVCSLPVVGWSAAPFHRGALRAARGGSTTMDTLVALGVSVATLYSWGALIFTPAGRIGMTMNMSMNPLAAAHETGPGGEIFFETAVMITVFLLTGRYLEARAKSSATSALRALLSLGAKHAVRVTRPGDPRDTTTPWETETIDVAALQPGDYFLVPAGEKIATDGIVFEGHSTVDESMLTGEPVPVEKSVGDSVTGATINVQGLLVAQATKVGAETKLAQITRLVTRAQAEKAPVSRLADRVSAVFVPVVIALAVLTFALWLGGGQPFPAAFTAGVSVLVIACPCALGLATPMALLVGSTRASRAGILLKGPQILEETRRINTLVMDKTGTLTSGEMSLEDVTVSVPRTADMASLGDTQALALAAALETGSPHPIGKALVAAAKARGCGSGPGALTGFATFIGRGAGGFVDGVAYAIGKPKWLTAMGADIPPELAAAIEAAQSQGRTVAVLAKGADWSSQVSGDACPVLPGEPGGNGQLAAGRASREMTLKVTGMTCASCVARVEKRLNKLEGVSAVVNLPLEIATVTLTADIPAETLIAQVEKAGYGASLLDSAGTAAEPGRRSENNAAAVAGDLVQARALAVFTFSDPVKPEAVHTVASLKAAGIETVLLTGDQSEPARLAADQAGIETVVAGVSPEGKVDAIRELQDAGKIVAMVGDGVNDAAALATADLGIALATGTDAAIGAADITLVNPSLEAITQAINVSRATLRNIKQNLAWAFGYNIVAIPLAAAGMLNPGLAGAFMASSSVLVVLNSLRLNRVHL</sequence>
<dbReference type="EMBL" id="AEPY01000001">
    <property type="protein sequence ID" value="EFU81091.1"/>
    <property type="molecule type" value="Genomic_DNA"/>
</dbReference>
<dbReference type="GO" id="GO:0005886">
    <property type="term" value="C:plasma membrane"/>
    <property type="evidence" value="ECO:0007669"/>
    <property type="project" value="UniProtKB-SubCell"/>
</dbReference>
<evidence type="ECO:0000313" key="15">
    <source>
        <dbReference type="EMBL" id="EFU81091.1"/>
    </source>
</evidence>
<dbReference type="NCBIfam" id="TIGR01494">
    <property type="entry name" value="ATPase_P-type"/>
    <property type="match status" value="2"/>
</dbReference>
<evidence type="ECO:0000256" key="4">
    <source>
        <dbReference type="ARBA" id="ARBA00022723"/>
    </source>
</evidence>
<evidence type="ECO:0000256" key="13">
    <source>
        <dbReference type="SAM" id="MobiDB-lite"/>
    </source>
</evidence>
<organism evidence="15 16">
    <name type="scientific">Mobiluncus curtisii ATCC 51333</name>
    <dbReference type="NCBI Taxonomy" id="887326"/>
    <lineage>
        <taxon>Bacteria</taxon>
        <taxon>Bacillati</taxon>
        <taxon>Actinomycetota</taxon>
        <taxon>Actinomycetes</taxon>
        <taxon>Actinomycetales</taxon>
        <taxon>Actinomycetaceae</taxon>
        <taxon>Mobiluncus</taxon>
    </lineage>
</organism>
<evidence type="ECO:0000256" key="12">
    <source>
        <dbReference type="RuleBase" id="RU362081"/>
    </source>
</evidence>
<dbReference type="Pfam" id="PF00122">
    <property type="entry name" value="E1-E2_ATPase"/>
    <property type="match status" value="1"/>
</dbReference>
<dbReference type="InterPro" id="IPR006121">
    <property type="entry name" value="HMA_dom"/>
</dbReference>
<keyword evidence="6 12" id="KW-0067">ATP-binding</keyword>
<evidence type="ECO:0000256" key="9">
    <source>
        <dbReference type="ARBA" id="ARBA00023136"/>
    </source>
</evidence>
<gene>
    <name evidence="15" type="ORF">HMPREF0388_0243</name>
</gene>
<feature type="transmembrane region" description="Helical" evidence="12">
    <location>
        <begin position="353"/>
        <end position="380"/>
    </location>
</feature>
<evidence type="ECO:0000259" key="14">
    <source>
        <dbReference type="PROSITE" id="PS50846"/>
    </source>
</evidence>
<accession>E6LWK6</accession>
<dbReference type="GO" id="GO:0005507">
    <property type="term" value="F:copper ion binding"/>
    <property type="evidence" value="ECO:0007669"/>
    <property type="project" value="TreeGrafter"/>
</dbReference>
<dbReference type="InterPro" id="IPR036163">
    <property type="entry name" value="HMA_dom_sf"/>
</dbReference>
<keyword evidence="3 12" id="KW-0812">Transmembrane</keyword>
<dbReference type="InterPro" id="IPR044492">
    <property type="entry name" value="P_typ_ATPase_HD_dom"/>
</dbReference>
<dbReference type="SFLD" id="SFLDS00003">
    <property type="entry name" value="Haloacid_Dehalogenase"/>
    <property type="match status" value="1"/>
</dbReference>
<dbReference type="Gene3D" id="2.70.150.10">
    <property type="entry name" value="Calcium-transporting ATPase, cytoplasmic transduction domain A"/>
    <property type="match status" value="1"/>
</dbReference>
<keyword evidence="7" id="KW-1278">Translocase</keyword>
<dbReference type="Pfam" id="PF00403">
    <property type="entry name" value="HMA"/>
    <property type="match status" value="1"/>
</dbReference>
<feature type="transmembrane region" description="Helical" evidence="12">
    <location>
        <begin position="78"/>
        <end position="96"/>
    </location>
</feature>
<evidence type="ECO:0000256" key="2">
    <source>
        <dbReference type="ARBA" id="ARBA00006024"/>
    </source>
</evidence>
<reference evidence="15 16" key="1">
    <citation type="submission" date="2010-12" db="EMBL/GenBank/DDBJ databases">
        <authorList>
            <person name="Muzny D."/>
            <person name="Qin X."/>
            <person name="Deng J."/>
            <person name="Jiang H."/>
            <person name="Liu Y."/>
            <person name="Qu J."/>
            <person name="Song X.-Z."/>
            <person name="Zhang L."/>
            <person name="Thornton R."/>
            <person name="Coyle M."/>
            <person name="Francisco L."/>
            <person name="Jackson L."/>
            <person name="Javaid M."/>
            <person name="Korchina V."/>
            <person name="Kovar C."/>
            <person name="Mata R."/>
            <person name="Mathew T."/>
            <person name="Ngo R."/>
            <person name="Nguyen L."/>
            <person name="Nguyen N."/>
            <person name="Okwuonu G."/>
            <person name="Ongeri F."/>
            <person name="Pham C."/>
            <person name="Simmons D."/>
            <person name="Wilczek-Boney K."/>
            <person name="Hale W."/>
            <person name="Jakkamsetti A."/>
            <person name="Pham P."/>
            <person name="Ruth R."/>
            <person name="San Lucas F."/>
            <person name="Warren J."/>
            <person name="Zhang J."/>
            <person name="Zhao Z."/>
            <person name="Zhou C."/>
            <person name="Zhu D."/>
            <person name="Lee S."/>
            <person name="Bess C."/>
            <person name="Blankenburg K."/>
            <person name="Forbes L."/>
            <person name="Fu Q."/>
            <person name="Gubbala S."/>
            <person name="Hirani K."/>
            <person name="Jayaseelan J.C."/>
            <person name="Lara F."/>
            <person name="Munidasa M."/>
            <person name="Palculict T."/>
            <person name="Patil S."/>
            <person name="Pu L.-L."/>
            <person name="Saada N."/>
            <person name="Tang L."/>
            <person name="Weissenberger G."/>
            <person name="Zhu Y."/>
            <person name="Hemphill L."/>
            <person name="Shang Y."/>
            <person name="Youmans B."/>
            <person name="Ayvaz T."/>
            <person name="Ross M."/>
            <person name="Santibanez J."/>
            <person name="Aqrawi P."/>
            <person name="Gross S."/>
            <person name="Joshi V."/>
            <person name="Fowler G."/>
            <person name="Nazareth L."/>
            <person name="Reid J."/>
            <person name="Worley K."/>
            <person name="Petrosino J."/>
            <person name="Highlander S."/>
            <person name="Gibbs R."/>
        </authorList>
    </citation>
    <scope>NUCLEOTIDE SEQUENCE [LARGE SCALE GENOMIC DNA]</scope>
    <source>
        <strain evidence="15 16">ATCC 51333</strain>
    </source>
</reference>
<feature type="transmembrane region" description="Helical" evidence="12">
    <location>
        <begin position="163"/>
        <end position="181"/>
    </location>
</feature>
<evidence type="ECO:0000256" key="6">
    <source>
        <dbReference type="ARBA" id="ARBA00022840"/>
    </source>
</evidence>
<evidence type="ECO:0000313" key="16">
    <source>
        <dbReference type="Proteomes" id="UP000005573"/>
    </source>
</evidence>
<feature type="transmembrane region" description="Helical" evidence="12">
    <location>
        <begin position="824"/>
        <end position="841"/>
    </location>
</feature>
<dbReference type="PANTHER" id="PTHR43520">
    <property type="entry name" value="ATP7, ISOFORM B"/>
    <property type="match status" value="1"/>
</dbReference>
<dbReference type="SUPFAM" id="SSF81665">
    <property type="entry name" value="Calcium ATPase, transmembrane domain M"/>
    <property type="match status" value="1"/>
</dbReference>
<dbReference type="GO" id="GO:0005524">
    <property type="term" value="F:ATP binding"/>
    <property type="evidence" value="ECO:0007669"/>
    <property type="project" value="UniProtKB-UniRule"/>
</dbReference>
<keyword evidence="5 12" id="KW-0547">Nucleotide-binding</keyword>
<dbReference type="Gene3D" id="3.30.70.100">
    <property type="match status" value="1"/>
</dbReference>
<dbReference type="SFLD" id="SFLDG00002">
    <property type="entry name" value="C1.7:_P-type_atpase_like"/>
    <property type="match status" value="1"/>
</dbReference>
<evidence type="ECO:0000256" key="7">
    <source>
        <dbReference type="ARBA" id="ARBA00022967"/>
    </source>
</evidence>
<dbReference type="FunFam" id="3.30.70.100:FF:000005">
    <property type="entry name" value="Copper-exporting P-type ATPase A"/>
    <property type="match status" value="1"/>
</dbReference>
<dbReference type="Proteomes" id="UP000005573">
    <property type="component" value="Unassembled WGS sequence"/>
</dbReference>
<dbReference type="Gene3D" id="3.40.50.1000">
    <property type="entry name" value="HAD superfamily/HAD-like"/>
    <property type="match status" value="2"/>
</dbReference>
<feature type="region of interest" description="Disordered" evidence="13">
    <location>
        <begin position="15"/>
        <end position="43"/>
    </location>
</feature>
<keyword evidence="4 12" id="KW-0479">Metal-binding</keyword>
<feature type="transmembrane region" description="Helical" evidence="12">
    <location>
        <begin position="116"/>
        <end position="138"/>
    </location>
</feature>
<dbReference type="InterPro" id="IPR018303">
    <property type="entry name" value="ATPase_P-typ_P_site"/>
</dbReference>
<dbReference type="PROSITE" id="PS01047">
    <property type="entry name" value="HMA_1"/>
    <property type="match status" value="1"/>
</dbReference>